<proteinExistence type="predicted"/>
<comment type="caution">
    <text evidence="4">The sequence shown here is derived from an EMBL/GenBank/DDBJ whole genome shotgun (WGS) entry which is preliminary data.</text>
</comment>
<evidence type="ECO:0000256" key="1">
    <source>
        <dbReference type="ARBA" id="ARBA00022679"/>
    </source>
</evidence>
<dbReference type="Pfam" id="PF02348">
    <property type="entry name" value="CTP_transf_3"/>
    <property type="match status" value="1"/>
</dbReference>
<organism evidence="4 5">
    <name type="scientific">Kordiimonas pumila</name>
    <dbReference type="NCBI Taxonomy" id="2161677"/>
    <lineage>
        <taxon>Bacteria</taxon>
        <taxon>Pseudomonadati</taxon>
        <taxon>Pseudomonadota</taxon>
        <taxon>Alphaproteobacteria</taxon>
        <taxon>Kordiimonadales</taxon>
        <taxon>Kordiimonadaceae</taxon>
        <taxon>Kordiimonas</taxon>
    </lineage>
</organism>
<keyword evidence="1" id="KW-0808">Transferase</keyword>
<keyword evidence="5" id="KW-1185">Reference proteome</keyword>
<evidence type="ECO:0000256" key="3">
    <source>
        <dbReference type="ARBA" id="ARBA00022985"/>
    </source>
</evidence>
<protein>
    <submittedName>
        <fullName evidence="4">Cytidylyltransferase domain-containing protein</fullName>
    </submittedName>
</protein>
<dbReference type="PANTHER" id="PTHR42866:SF2">
    <property type="entry name" value="3-DEOXY-MANNO-OCTULOSONATE CYTIDYLYLTRANSFERASE, MITOCHONDRIAL"/>
    <property type="match status" value="1"/>
</dbReference>
<accession>A0ABV7D265</accession>
<keyword evidence="2 4" id="KW-0548">Nucleotidyltransferase</keyword>
<evidence type="ECO:0000313" key="4">
    <source>
        <dbReference type="EMBL" id="MFC3051243.1"/>
    </source>
</evidence>
<dbReference type="RefSeq" id="WP_194211782.1">
    <property type="nucleotide sequence ID" value="NZ_CP061205.1"/>
</dbReference>
<reference evidence="5" key="1">
    <citation type="journal article" date="2019" name="Int. J. Syst. Evol. Microbiol.">
        <title>The Global Catalogue of Microorganisms (GCM) 10K type strain sequencing project: providing services to taxonomists for standard genome sequencing and annotation.</title>
        <authorList>
            <consortium name="The Broad Institute Genomics Platform"/>
            <consortium name="The Broad Institute Genome Sequencing Center for Infectious Disease"/>
            <person name="Wu L."/>
            <person name="Ma J."/>
        </authorList>
    </citation>
    <scope>NUCLEOTIDE SEQUENCE [LARGE SCALE GENOMIC DNA]</scope>
    <source>
        <strain evidence="5">KCTC 62164</strain>
    </source>
</reference>
<evidence type="ECO:0000313" key="5">
    <source>
        <dbReference type="Proteomes" id="UP001595444"/>
    </source>
</evidence>
<sequence>MGEKIIAVIGARLNSSRLPRKQLLPLAGKPLIARLVDRLRTVKSLDDIILATTGDDYNGDLVNWAEEYGITVEAYNGDVNDLVGRVDSVVQKHNADMLLYVCGDCPLVEPASIEKWVDAMLADPACEMAAFMPRNDSKKYIHEGFDLFRRSFWDRMEKVALEPFEREHIGAVYHHLHKVSPNKIANVIDDDIYASCDHRLSVDTSSDYFFMRRIYEDWYKDNGPESLVDLKTVIQRILADPDLTKTNKEVRQRKVGEECPRVVIFCEAGPTVGLGHLSRVLVVIQALQDHLSASVMLCIKGQALRHSALALVPHCWVDSFSNFTTKGKVWDAAVVDVKTLDQPLFDVLEQLPDGTLKIAVDQDLKLHDTFDFMWQPCMYLDEEAIKPCADKVEYGWHTFLLRAGNNTKKPDHDQNRVVVLTGGSDAAGLGAVWPEKLLAVMNTAAEIDWVQGPFAAPPVMLAGAGMNILHAPDNLTDLLPSYTAALVVFGVSYFECLLAGVPAVVSNAAGAAKPKEWAYLKTLFPEFTADTDEEAFDKLLKAVRSADTNKLQALQDQMRQGPANFANRIGALLAARKVEYADAS</sequence>
<dbReference type="InterPro" id="IPR003329">
    <property type="entry name" value="Cytidylyl_trans"/>
</dbReference>
<name>A0ABV7D265_9PROT</name>
<keyword evidence="3" id="KW-0448">Lipopolysaccharide biosynthesis</keyword>
<dbReference type="GO" id="GO:0016779">
    <property type="term" value="F:nucleotidyltransferase activity"/>
    <property type="evidence" value="ECO:0007669"/>
    <property type="project" value="UniProtKB-KW"/>
</dbReference>
<dbReference type="Gene3D" id="3.90.550.10">
    <property type="entry name" value="Spore Coat Polysaccharide Biosynthesis Protein SpsA, Chain A"/>
    <property type="match status" value="1"/>
</dbReference>
<gene>
    <name evidence="4" type="ORF">ACFOKA_04925</name>
</gene>
<evidence type="ECO:0000256" key="2">
    <source>
        <dbReference type="ARBA" id="ARBA00022695"/>
    </source>
</evidence>
<dbReference type="PANTHER" id="PTHR42866">
    <property type="entry name" value="3-DEOXY-MANNO-OCTULOSONATE CYTIDYLYLTRANSFERASE"/>
    <property type="match status" value="1"/>
</dbReference>
<dbReference type="InterPro" id="IPR029044">
    <property type="entry name" value="Nucleotide-diphossugar_trans"/>
</dbReference>
<dbReference type="EMBL" id="JBHRSL010000002">
    <property type="protein sequence ID" value="MFC3051243.1"/>
    <property type="molecule type" value="Genomic_DNA"/>
</dbReference>
<dbReference type="SUPFAM" id="SSF53448">
    <property type="entry name" value="Nucleotide-diphospho-sugar transferases"/>
    <property type="match status" value="1"/>
</dbReference>
<dbReference type="Proteomes" id="UP001595444">
    <property type="component" value="Unassembled WGS sequence"/>
</dbReference>